<protein>
    <submittedName>
        <fullName evidence="1">Uncharacterized protein</fullName>
    </submittedName>
</protein>
<evidence type="ECO:0000313" key="2">
    <source>
        <dbReference type="Proteomes" id="UP001148629"/>
    </source>
</evidence>
<name>A0ACC1S3G5_9HYPO</name>
<evidence type="ECO:0000313" key="1">
    <source>
        <dbReference type="EMBL" id="KAJ3531348.1"/>
    </source>
</evidence>
<dbReference type="Proteomes" id="UP001148629">
    <property type="component" value="Unassembled WGS sequence"/>
</dbReference>
<organism evidence="1 2">
    <name type="scientific">Fusarium decemcellulare</name>
    <dbReference type="NCBI Taxonomy" id="57161"/>
    <lineage>
        <taxon>Eukaryota</taxon>
        <taxon>Fungi</taxon>
        <taxon>Dikarya</taxon>
        <taxon>Ascomycota</taxon>
        <taxon>Pezizomycotina</taxon>
        <taxon>Sordariomycetes</taxon>
        <taxon>Hypocreomycetidae</taxon>
        <taxon>Hypocreales</taxon>
        <taxon>Nectriaceae</taxon>
        <taxon>Fusarium</taxon>
        <taxon>Fusarium decemcellulare species complex</taxon>
    </lineage>
</organism>
<reference evidence="1" key="1">
    <citation type="submission" date="2022-08" db="EMBL/GenBank/DDBJ databases">
        <title>Genome Sequence of Fusarium decemcellulare.</title>
        <authorList>
            <person name="Buettner E."/>
        </authorList>
    </citation>
    <scope>NUCLEOTIDE SEQUENCE</scope>
    <source>
        <strain evidence="1">Babe19</strain>
    </source>
</reference>
<sequence>MLTLTTLPPEILDLICSHVALSSRRLDLDFRSSWSDHQGVRAVNTINASLAALSRTCKLLQQKVQPILYSSLVSNKGFPYLFRTLSRREDLAKHARFIALGDWGLMNDLEITSQDHEIAKQLSDKLFYDMAGNPRPGAPAWALSDDFTGSTVFDLDQEGRLATLALLLVPRIERLMLTTYYDGAYGFYAPESLPFLTEIIYHHGDTELGIELSNINGIYAAAQNLRVLKCKMVSGTSGVPRHEGIRELHLDFSCVEGDDLKSIMRSFPFLEVFRYESGGPIVSMKGEATPSDISEALLARKDTLKHVEIDLSDAMWPGSDLDDGDQMQSLRPMQVLETLKLETTSVYVETEDETTTNGNHLVDFLPTSIQSFSLAQPHEHIHQDILQLAHVARDKFPRLKDVKISGLDKDDEDRLNQAFLLN</sequence>
<gene>
    <name evidence="1" type="ORF">NM208_g8915</name>
</gene>
<keyword evidence="2" id="KW-1185">Reference proteome</keyword>
<accession>A0ACC1S3G5</accession>
<proteinExistence type="predicted"/>
<comment type="caution">
    <text evidence="1">The sequence shown here is derived from an EMBL/GenBank/DDBJ whole genome shotgun (WGS) entry which is preliminary data.</text>
</comment>
<dbReference type="EMBL" id="JANRMS010001072">
    <property type="protein sequence ID" value="KAJ3531348.1"/>
    <property type="molecule type" value="Genomic_DNA"/>
</dbReference>